<keyword evidence="4" id="KW-0539">Nucleus</keyword>
<protein>
    <submittedName>
        <fullName evidence="8">CHTF8 protein</fullName>
    </submittedName>
</protein>
<evidence type="ECO:0000256" key="1">
    <source>
        <dbReference type="ARBA" id="ARBA00004123"/>
    </source>
</evidence>
<evidence type="ECO:0000256" key="2">
    <source>
        <dbReference type="ARBA" id="ARBA00022705"/>
    </source>
</evidence>
<dbReference type="PANTHER" id="PTHR28605:SF1">
    <property type="entry name" value="CHROMOSOME TRANSMISSION FIDELITY FACTOR 8"/>
    <property type="match status" value="1"/>
</dbReference>
<evidence type="ECO:0000256" key="5">
    <source>
        <dbReference type="ARBA" id="ARBA00023306"/>
    </source>
</evidence>
<evidence type="ECO:0000313" key="9">
    <source>
        <dbReference type="Proteomes" id="UP000838412"/>
    </source>
</evidence>
<dbReference type="GO" id="GO:0006260">
    <property type="term" value="P:DNA replication"/>
    <property type="evidence" value="ECO:0007669"/>
    <property type="project" value="UniProtKB-KW"/>
</dbReference>
<keyword evidence="2" id="KW-0235">DNA replication</keyword>
<dbReference type="GO" id="GO:0031390">
    <property type="term" value="C:Ctf18 RFC-like complex"/>
    <property type="evidence" value="ECO:0007669"/>
    <property type="project" value="InterPro"/>
</dbReference>
<name>A0A8K0F1A8_BRALA</name>
<proteinExistence type="inferred from homology"/>
<accession>A0A8K0F1A8</accession>
<dbReference type="Proteomes" id="UP000838412">
    <property type="component" value="Chromosome 7"/>
</dbReference>
<dbReference type="EMBL" id="OV696692">
    <property type="protein sequence ID" value="CAH1270278.1"/>
    <property type="molecule type" value="Genomic_DNA"/>
</dbReference>
<dbReference type="InterPro" id="IPR018607">
    <property type="entry name" value="Ctf8"/>
</dbReference>
<comment type="subcellular location">
    <subcellularLocation>
        <location evidence="1">Nucleus</location>
    </subcellularLocation>
</comment>
<comment type="similarity">
    <text evidence="6">Belongs to the CTF8 family.</text>
</comment>
<gene>
    <name evidence="8" type="primary">CHTF8</name>
    <name evidence="8" type="ORF">BLAG_LOCUS22613</name>
</gene>
<evidence type="ECO:0000313" key="8">
    <source>
        <dbReference type="EMBL" id="CAH1270278.1"/>
    </source>
</evidence>
<evidence type="ECO:0000256" key="7">
    <source>
        <dbReference type="SAM" id="MobiDB-lite"/>
    </source>
</evidence>
<feature type="region of interest" description="Disordered" evidence="7">
    <location>
        <begin position="76"/>
        <end position="102"/>
    </location>
</feature>
<feature type="compositionally biased region" description="Basic and acidic residues" evidence="7">
    <location>
        <begin position="76"/>
        <end position="86"/>
    </location>
</feature>
<keyword evidence="9" id="KW-1185">Reference proteome</keyword>
<keyword evidence="3" id="KW-0238">DNA-binding</keyword>
<evidence type="ECO:0000256" key="4">
    <source>
        <dbReference type="ARBA" id="ARBA00023242"/>
    </source>
</evidence>
<organism evidence="8 9">
    <name type="scientific">Branchiostoma lanceolatum</name>
    <name type="common">Common lancelet</name>
    <name type="synonym">Amphioxus lanceolatum</name>
    <dbReference type="NCBI Taxonomy" id="7740"/>
    <lineage>
        <taxon>Eukaryota</taxon>
        <taxon>Metazoa</taxon>
        <taxon>Chordata</taxon>
        <taxon>Cephalochordata</taxon>
        <taxon>Leptocardii</taxon>
        <taxon>Amphioxiformes</taxon>
        <taxon>Branchiostomatidae</taxon>
        <taxon>Branchiostoma</taxon>
    </lineage>
</organism>
<dbReference type="AlphaFoldDB" id="A0A8K0F1A8"/>
<evidence type="ECO:0000256" key="3">
    <source>
        <dbReference type="ARBA" id="ARBA00023125"/>
    </source>
</evidence>
<keyword evidence="5" id="KW-0131">Cell cycle</keyword>
<reference evidence="8" key="1">
    <citation type="submission" date="2022-01" db="EMBL/GenBank/DDBJ databases">
        <authorList>
            <person name="Braso-Vives M."/>
        </authorList>
    </citation>
    <scope>NUCLEOTIDE SEQUENCE</scope>
</reference>
<dbReference type="OrthoDB" id="121932at2759"/>
<sequence>MVQFAIRMPQTEGGCPEWTMVELQGELETRDSSGLPGNRLGDLHFTKGGQPIVLIGHHVLHGKVVELEKPFAVLVKEKKKENKDDSTDSMDTDDSTEDPEKCSDYLVKAVIRNKLVFKNRPRPIINLPHKKGH</sequence>
<dbReference type="PANTHER" id="PTHR28605">
    <property type="entry name" value="CTF8, CHROMOSOME TRANSMISSION FIDELITY FACTOR 8 HOMOLOG (S. CEREVISIAE)"/>
    <property type="match status" value="1"/>
</dbReference>
<feature type="compositionally biased region" description="Acidic residues" evidence="7">
    <location>
        <begin position="87"/>
        <end position="97"/>
    </location>
</feature>
<evidence type="ECO:0000256" key="6">
    <source>
        <dbReference type="ARBA" id="ARBA00038447"/>
    </source>
</evidence>
<dbReference type="GO" id="GO:0007064">
    <property type="term" value="P:mitotic sister chromatid cohesion"/>
    <property type="evidence" value="ECO:0007669"/>
    <property type="project" value="InterPro"/>
</dbReference>
<dbReference type="Pfam" id="PF09696">
    <property type="entry name" value="Ctf8"/>
    <property type="match status" value="1"/>
</dbReference>
<dbReference type="GO" id="GO:0003677">
    <property type="term" value="F:DNA binding"/>
    <property type="evidence" value="ECO:0007669"/>
    <property type="project" value="UniProtKB-KW"/>
</dbReference>